<keyword evidence="1" id="KW-0732">Signal</keyword>
<accession>A0A2M4B5D9</accession>
<feature type="signal peptide" evidence="1">
    <location>
        <begin position="1"/>
        <end position="26"/>
    </location>
</feature>
<name>A0A2M4B5D9_9DIPT</name>
<evidence type="ECO:0000313" key="2">
    <source>
        <dbReference type="EMBL" id="MBW48273.1"/>
    </source>
</evidence>
<dbReference type="EMBL" id="GGFK01014952">
    <property type="protein sequence ID" value="MBW48273.1"/>
    <property type="molecule type" value="Transcribed_RNA"/>
</dbReference>
<feature type="chain" id="PRO_5014921513" evidence="1">
    <location>
        <begin position="27"/>
        <end position="75"/>
    </location>
</feature>
<proteinExistence type="predicted"/>
<organism evidence="2">
    <name type="scientific">Anopheles triannulatus</name>
    <dbReference type="NCBI Taxonomy" id="58253"/>
    <lineage>
        <taxon>Eukaryota</taxon>
        <taxon>Metazoa</taxon>
        <taxon>Ecdysozoa</taxon>
        <taxon>Arthropoda</taxon>
        <taxon>Hexapoda</taxon>
        <taxon>Insecta</taxon>
        <taxon>Pterygota</taxon>
        <taxon>Neoptera</taxon>
        <taxon>Endopterygota</taxon>
        <taxon>Diptera</taxon>
        <taxon>Nematocera</taxon>
        <taxon>Culicoidea</taxon>
        <taxon>Culicidae</taxon>
        <taxon>Anophelinae</taxon>
        <taxon>Anopheles</taxon>
    </lineage>
</organism>
<reference evidence="2" key="1">
    <citation type="submission" date="2018-01" db="EMBL/GenBank/DDBJ databases">
        <title>An insight into the sialome of Amazonian anophelines.</title>
        <authorList>
            <person name="Ribeiro J.M."/>
            <person name="Scarpassa V."/>
            <person name="Calvo E."/>
        </authorList>
    </citation>
    <scope>NUCLEOTIDE SEQUENCE</scope>
    <source>
        <tissue evidence="2">Salivary glands</tissue>
    </source>
</reference>
<protein>
    <submittedName>
        <fullName evidence="2">Putative secreted protein</fullName>
    </submittedName>
</protein>
<sequence>MVSALLLTPTSLMMTVPVVVYRGTWAGVVAEGATGVPYGGGPAAASKGRKVRICGIRVHFGQLLTPRTRISGCAR</sequence>
<dbReference type="AlphaFoldDB" id="A0A2M4B5D9"/>
<evidence type="ECO:0000256" key="1">
    <source>
        <dbReference type="SAM" id="SignalP"/>
    </source>
</evidence>